<feature type="region of interest" description="Disordered" evidence="1">
    <location>
        <begin position="1"/>
        <end position="71"/>
    </location>
</feature>
<dbReference type="AlphaFoldDB" id="A0A1H7AW54"/>
<keyword evidence="3" id="KW-1185">Reference proteome</keyword>
<accession>A0A1H7AW54</accession>
<proteinExistence type="predicted"/>
<protein>
    <submittedName>
        <fullName evidence="2">Uncharacterized protein</fullName>
    </submittedName>
</protein>
<sequence>MNPYQSATDHLDSLVDRTGESEFGGVGTDPQPYPHEPTASERLRAIYQTDPTDHLAHVDTDQQAPSPHRSI</sequence>
<name>A0A1H7AW54_9ACTN</name>
<feature type="compositionally biased region" description="Basic and acidic residues" evidence="1">
    <location>
        <begin position="9"/>
        <end position="20"/>
    </location>
</feature>
<dbReference type="EMBL" id="FNYV01000006">
    <property type="protein sequence ID" value="SEJ66090.1"/>
    <property type="molecule type" value="Genomic_DNA"/>
</dbReference>
<evidence type="ECO:0000256" key="1">
    <source>
        <dbReference type="SAM" id="MobiDB-lite"/>
    </source>
</evidence>
<feature type="compositionally biased region" description="Basic and acidic residues" evidence="1">
    <location>
        <begin position="51"/>
        <end position="60"/>
    </location>
</feature>
<evidence type="ECO:0000313" key="3">
    <source>
        <dbReference type="Proteomes" id="UP000198707"/>
    </source>
</evidence>
<dbReference type="RefSeq" id="WP_092381015.1">
    <property type="nucleotide sequence ID" value="NZ_BOPI01000002.1"/>
</dbReference>
<gene>
    <name evidence="2" type="ORF">SAMN05443287_106195</name>
</gene>
<evidence type="ECO:0000313" key="2">
    <source>
        <dbReference type="EMBL" id="SEJ66090.1"/>
    </source>
</evidence>
<dbReference type="STRING" id="1144548.SAMN05443287_106195"/>
<organism evidence="2 3">
    <name type="scientific">Micromonospora phaseoli</name>
    <dbReference type="NCBI Taxonomy" id="1144548"/>
    <lineage>
        <taxon>Bacteria</taxon>
        <taxon>Bacillati</taxon>
        <taxon>Actinomycetota</taxon>
        <taxon>Actinomycetes</taxon>
        <taxon>Micromonosporales</taxon>
        <taxon>Micromonosporaceae</taxon>
        <taxon>Micromonospora</taxon>
    </lineage>
</organism>
<reference evidence="3" key="1">
    <citation type="submission" date="2016-10" db="EMBL/GenBank/DDBJ databases">
        <authorList>
            <person name="Varghese N."/>
            <person name="Submissions S."/>
        </authorList>
    </citation>
    <scope>NUCLEOTIDE SEQUENCE [LARGE SCALE GENOMIC DNA]</scope>
    <source>
        <strain evidence="3">CGMCC 4.7038</strain>
    </source>
</reference>
<dbReference type="Proteomes" id="UP000198707">
    <property type="component" value="Unassembled WGS sequence"/>
</dbReference>
<dbReference type="OrthoDB" id="3392065at2"/>